<name>A0A5N3S323_9VIBR</name>
<evidence type="ECO:0000313" key="6">
    <source>
        <dbReference type="Proteomes" id="UP000326687"/>
    </source>
</evidence>
<comment type="caution">
    <text evidence="5">The sequence shown here is derived from an EMBL/GenBank/DDBJ whole genome shotgun (WGS) entry which is preliminary data.</text>
</comment>
<dbReference type="EMBL" id="VXDD01000005">
    <property type="protein sequence ID" value="KAB0300373.1"/>
    <property type="molecule type" value="Genomic_DNA"/>
</dbReference>
<dbReference type="InterPro" id="IPR009057">
    <property type="entry name" value="Homeodomain-like_sf"/>
</dbReference>
<dbReference type="Gene3D" id="1.10.10.60">
    <property type="entry name" value="Homeodomain-like"/>
    <property type="match status" value="1"/>
</dbReference>
<evidence type="ECO:0000256" key="1">
    <source>
        <dbReference type="ARBA" id="ARBA00023015"/>
    </source>
</evidence>
<evidence type="ECO:0000313" key="5">
    <source>
        <dbReference type="EMBL" id="KAB0300373.1"/>
    </source>
</evidence>
<dbReference type="PANTHER" id="PTHR46796">
    <property type="entry name" value="HTH-TYPE TRANSCRIPTIONAL ACTIVATOR RHAS-RELATED"/>
    <property type="match status" value="1"/>
</dbReference>
<dbReference type="PROSITE" id="PS01124">
    <property type="entry name" value="HTH_ARAC_FAMILY_2"/>
    <property type="match status" value="1"/>
</dbReference>
<keyword evidence="2" id="KW-0238">DNA-binding</keyword>
<dbReference type="PANTHER" id="PTHR46796:SF12">
    <property type="entry name" value="HTH-TYPE DNA-BINDING TRANSCRIPTIONAL ACTIVATOR EUTR"/>
    <property type="match status" value="1"/>
</dbReference>
<dbReference type="RefSeq" id="WP_150897758.1">
    <property type="nucleotide sequence ID" value="NZ_VXDD01000005.1"/>
</dbReference>
<evidence type="ECO:0000256" key="3">
    <source>
        <dbReference type="ARBA" id="ARBA00023163"/>
    </source>
</evidence>
<dbReference type="AlphaFoldDB" id="A0A5N3S323"/>
<dbReference type="InterPro" id="IPR018062">
    <property type="entry name" value="HTH_AraC-typ_CS"/>
</dbReference>
<gene>
    <name evidence="5" type="ORF">F2Z80_24855</name>
</gene>
<organism evidence="5 6">
    <name type="scientific">Vibrio fortis</name>
    <dbReference type="NCBI Taxonomy" id="212667"/>
    <lineage>
        <taxon>Bacteria</taxon>
        <taxon>Pseudomonadati</taxon>
        <taxon>Pseudomonadota</taxon>
        <taxon>Gammaproteobacteria</taxon>
        <taxon>Vibrionales</taxon>
        <taxon>Vibrionaceae</taxon>
        <taxon>Vibrio</taxon>
    </lineage>
</organism>
<proteinExistence type="predicted"/>
<evidence type="ECO:0000259" key="4">
    <source>
        <dbReference type="PROSITE" id="PS01124"/>
    </source>
</evidence>
<dbReference type="InterPro" id="IPR050204">
    <property type="entry name" value="AraC_XylS_family_regulators"/>
</dbReference>
<reference evidence="5 6" key="1">
    <citation type="submission" date="2019-09" db="EMBL/GenBank/DDBJ databases">
        <title>Vibrio Fortis S7-72.</title>
        <authorList>
            <person name="Das S.K."/>
        </authorList>
    </citation>
    <scope>NUCLEOTIDE SEQUENCE [LARGE SCALE GENOMIC DNA]</scope>
    <source>
        <strain evidence="5 6">S7-72</strain>
    </source>
</reference>
<dbReference type="SMART" id="SM00342">
    <property type="entry name" value="HTH_ARAC"/>
    <property type="match status" value="1"/>
</dbReference>
<dbReference type="Proteomes" id="UP000326687">
    <property type="component" value="Unassembled WGS sequence"/>
</dbReference>
<dbReference type="PROSITE" id="PS00041">
    <property type="entry name" value="HTH_ARAC_FAMILY_1"/>
    <property type="match status" value="1"/>
</dbReference>
<dbReference type="Pfam" id="PF12833">
    <property type="entry name" value="HTH_18"/>
    <property type="match status" value="1"/>
</dbReference>
<sequence>MGHAPDLCTFNTFDANQQAASLFNWQQEYDQLSRGRFLGQIRERKFSHVHLFQEDSNRKLKQQCRVNEGVWLGLSANDRPLHINHSQGDSDSILVREDGVDFELLTPENFSIYGLVISPVLVEGIQQQLEVESLTNKSQFLSCSQHYTQQIKAYLALLLSPNQPRWSSHTHQGIVQDMLVELFAQSSSQETRKATATQREVTMRRVRQYLDNSQYRNPITVTELCDAVHVSRRTLQYTFESCCDISPKQFIQSVRLNQVRRVLQDTNDQRCINEIAFDFGFFHLGHFCQSYKQLFGESPMQTRSNG</sequence>
<dbReference type="SUPFAM" id="SSF46689">
    <property type="entry name" value="Homeodomain-like"/>
    <property type="match status" value="1"/>
</dbReference>
<accession>A0A5N3S323</accession>
<dbReference type="GO" id="GO:0043565">
    <property type="term" value="F:sequence-specific DNA binding"/>
    <property type="evidence" value="ECO:0007669"/>
    <property type="project" value="InterPro"/>
</dbReference>
<keyword evidence="1" id="KW-0805">Transcription regulation</keyword>
<dbReference type="InterPro" id="IPR018060">
    <property type="entry name" value="HTH_AraC"/>
</dbReference>
<dbReference type="GO" id="GO:0003700">
    <property type="term" value="F:DNA-binding transcription factor activity"/>
    <property type="evidence" value="ECO:0007669"/>
    <property type="project" value="InterPro"/>
</dbReference>
<evidence type="ECO:0000256" key="2">
    <source>
        <dbReference type="ARBA" id="ARBA00023125"/>
    </source>
</evidence>
<keyword evidence="3" id="KW-0804">Transcription</keyword>
<protein>
    <submittedName>
        <fullName evidence="5">Helix-turn-helix domain-containing protein</fullName>
    </submittedName>
</protein>
<feature type="domain" description="HTH araC/xylS-type" evidence="4">
    <location>
        <begin position="204"/>
        <end position="305"/>
    </location>
</feature>